<dbReference type="Proteomes" id="UP000695022">
    <property type="component" value="Unplaced"/>
</dbReference>
<dbReference type="PROSITE" id="PS50222">
    <property type="entry name" value="EF_HAND_2"/>
    <property type="match status" value="1"/>
</dbReference>
<gene>
    <name evidence="4" type="primary">LOC106806255</name>
</gene>
<name>A0ABM1DUJ3_PRICU</name>
<dbReference type="GeneID" id="106806255"/>
<dbReference type="InterPro" id="IPR011992">
    <property type="entry name" value="EF-hand-dom_pair"/>
</dbReference>
<sequence length="192" mass="22254">MGGKFTFPLVQQPAVYEPHSYFTSTGTRIRSFERTENPNPYEEIFSEFCQAMIAERRKLTAAKQIFQDADIATIAEKYPNWDASFALDMKAQFQTFDVNQDGFIDFRELCLKLDEFGDHTSEDTRRLWFDEADEDQSQGIEFWEFLKLIDNIQKGTESAAARGLADLIEHTNQGIHSMRQLNVLQQMKQGLF</sequence>
<evidence type="ECO:0000313" key="4">
    <source>
        <dbReference type="RefSeq" id="XP_014663614.1"/>
    </source>
</evidence>
<dbReference type="SUPFAM" id="SSF47473">
    <property type="entry name" value="EF-hand"/>
    <property type="match status" value="1"/>
</dbReference>
<reference evidence="4" key="1">
    <citation type="submission" date="2025-08" db="UniProtKB">
        <authorList>
            <consortium name="RefSeq"/>
        </authorList>
    </citation>
    <scope>IDENTIFICATION</scope>
</reference>
<protein>
    <submittedName>
        <fullName evidence="4">Uncharacterized protein LOC106806255</fullName>
    </submittedName>
</protein>
<keyword evidence="1" id="KW-0106">Calcium</keyword>
<dbReference type="Pfam" id="PF13499">
    <property type="entry name" value="EF-hand_7"/>
    <property type="match status" value="1"/>
</dbReference>
<dbReference type="PROSITE" id="PS00018">
    <property type="entry name" value="EF_HAND_1"/>
    <property type="match status" value="1"/>
</dbReference>
<evidence type="ECO:0000256" key="1">
    <source>
        <dbReference type="ARBA" id="ARBA00022837"/>
    </source>
</evidence>
<keyword evidence="3" id="KW-1185">Reference proteome</keyword>
<dbReference type="RefSeq" id="XP_014663614.1">
    <property type="nucleotide sequence ID" value="XM_014808128.1"/>
</dbReference>
<dbReference type="SMART" id="SM00054">
    <property type="entry name" value="EFh"/>
    <property type="match status" value="2"/>
</dbReference>
<organism evidence="3 4">
    <name type="scientific">Priapulus caudatus</name>
    <name type="common">Priapulid worm</name>
    <dbReference type="NCBI Taxonomy" id="37621"/>
    <lineage>
        <taxon>Eukaryota</taxon>
        <taxon>Metazoa</taxon>
        <taxon>Ecdysozoa</taxon>
        <taxon>Scalidophora</taxon>
        <taxon>Priapulida</taxon>
        <taxon>Priapulimorpha</taxon>
        <taxon>Priapulimorphida</taxon>
        <taxon>Priapulidae</taxon>
        <taxon>Priapulus</taxon>
    </lineage>
</organism>
<evidence type="ECO:0000313" key="3">
    <source>
        <dbReference type="Proteomes" id="UP000695022"/>
    </source>
</evidence>
<dbReference type="InterPro" id="IPR002048">
    <property type="entry name" value="EF_hand_dom"/>
</dbReference>
<evidence type="ECO:0000259" key="2">
    <source>
        <dbReference type="PROSITE" id="PS50222"/>
    </source>
</evidence>
<dbReference type="CDD" id="cd00051">
    <property type="entry name" value="EFh"/>
    <property type="match status" value="1"/>
</dbReference>
<proteinExistence type="predicted"/>
<dbReference type="InterPro" id="IPR018247">
    <property type="entry name" value="EF_Hand_1_Ca_BS"/>
</dbReference>
<feature type="domain" description="EF-hand" evidence="2">
    <location>
        <begin position="84"/>
        <end position="119"/>
    </location>
</feature>
<accession>A0ABM1DUJ3</accession>
<dbReference type="Gene3D" id="1.10.238.10">
    <property type="entry name" value="EF-hand"/>
    <property type="match status" value="1"/>
</dbReference>